<evidence type="ECO:0000313" key="9">
    <source>
        <dbReference type="EMBL" id="RFT15633.1"/>
    </source>
</evidence>
<protein>
    <submittedName>
        <fullName evidence="9">ABC-type transport system, involved in lipoprotein release, permease component</fullName>
    </submittedName>
</protein>
<feature type="transmembrane region" description="Helical" evidence="7">
    <location>
        <begin position="330"/>
        <end position="360"/>
    </location>
</feature>
<sequence length="427" mass="46207">MIRFVLKGVLRDRSRSLFPILIVAAGAMLTVFFYSYMQGGKNNFIDTSARFQTGHLKVMTRAYAAEADLLPNDLALTGVKALTDRLSTEYPDLAWKPRLRFSGLLDIPDESGETRAQGPISGLAVELLGQTGSEVEILNLEKGLVAGHLPQRHGEILVPSGLAESLKIKPGDRVTIISSTMTGALAIADFTAAGIIRYGITPLDRGLVIADLADIQGFLDMEDAVGEIFGFLPGLLYDARAAARIAREFNQKTGTESGPEPDFQPVMLTLGEQGGLEDMISIYDTYAYVLVAVFVAVMSIVLWNAGLMGSLRRYGEIGLRLAMGETRPHLYFSLLGESLIVGVLGSLLGTALGLAIAYYLQTYGINAEAFTKSSEMMMTNIIRARVTWVSYVIGFIPGLMATLLGTAIAGLGVFRRRTATLMKEFEA</sequence>
<keyword evidence="9" id="KW-0449">Lipoprotein</keyword>
<evidence type="ECO:0000259" key="8">
    <source>
        <dbReference type="Pfam" id="PF02687"/>
    </source>
</evidence>
<comment type="subcellular location">
    <subcellularLocation>
        <location evidence="1">Cell membrane</location>
        <topology evidence="1">Multi-pass membrane protein</topology>
    </subcellularLocation>
</comment>
<evidence type="ECO:0000256" key="2">
    <source>
        <dbReference type="ARBA" id="ARBA00005236"/>
    </source>
</evidence>
<keyword evidence="4 7" id="KW-0812">Transmembrane</keyword>
<dbReference type="PANTHER" id="PTHR30489">
    <property type="entry name" value="LIPOPROTEIN-RELEASING SYSTEM TRANSMEMBRANE PROTEIN LOLE"/>
    <property type="match status" value="1"/>
</dbReference>
<organism evidence="9 10">
    <name type="scientific">Candidatus Saccharicenans subterraneus</name>
    <dbReference type="NCBI Taxonomy" id="2508984"/>
    <lineage>
        <taxon>Bacteria</taxon>
        <taxon>Candidatus Aminicenantota</taxon>
        <taxon>Candidatus Aminicenantia</taxon>
        <taxon>Candidatus Aminicenantales</taxon>
        <taxon>Candidatus Saccharicenantaceae</taxon>
        <taxon>Candidatus Saccharicenans</taxon>
    </lineage>
</organism>
<feature type="domain" description="ABC3 transporter permease C-terminal" evidence="8">
    <location>
        <begin position="289"/>
        <end position="415"/>
    </location>
</feature>
<evidence type="ECO:0000313" key="10">
    <source>
        <dbReference type="Proteomes" id="UP000257323"/>
    </source>
</evidence>
<dbReference type="PANTHER" id="PTHR30489:SF0">
    <property type="entry name" value="LIPOPROTEIN-RELEASING SYSTEM TRANSMEMBRANE PROTEIN LOLE"/>
    <property type="match status" value="1"/>
</dbReference>
<keyword evidence="5 7" id="KW-1133">Transmembrane helix</keyword>
<evidence type="ECO:0000256" key="4">
    <source>
        <dbReference type="ARBA" id="ARBA00022692"/>
    </source>
</evidence>
<feature type="transmembrane region" description="Helical" evidence="7">
    <location>
        <begin position="388"/>
        <end position="414"/>
    </location>
</feature>
<dbReference type="Proteomes" id="UP000257323">
    <property type="component" value="Unassembled WGS sequence"/>
</dbReference>
<dbReference type="AlphaFoldDB" id="A0A3E2BLL2"/>
<name>A0A3E2BLL2_9BACT</name>
<dbReference type="InterPro" id="IPR051447">
    <property type="entry name" value="Lipoprotein-release_system"/>
</dbReference>
<comment type="caution">
    <text evidence="9">The sequence shown here is derived from an EMBL/GenBank/DDBJ whole genome shotgun (WGS) entry which is preliminary data.</text>
</comment>
<feature type="transmembrane region" description="Helical" evidence="7">
    <location>
        <begin position="16"/>
        <end position="37"/>
    </location>
</feature>
<keyword evidence="6 7" id="KW-0472">Membrane</keyword>
<dbReference type="InterPro" id="IPR003838">
    <property type="entry name" value="ABC3_permease_C"/>
</dbReference>
<dbReference type="GO" id="GO:0098797">
    <property type="term" value="C:plasma membrane protein complex"/>
    <property type="evidence" value="ECO:0007669"/>
    <property type="project" value="TreeGrafter"/>
</dbReference>
<dbReference type="Pfam" id="PF02687">
    <property type="entry name" value="FtsX"/>
    <property type="match status" value="1"/>
</dbReference>
<dbReference type="GO" id="GO:0044874">
    <property type="term" value="P:lipoprotein localization to outer membrane"/>
    <property type="evidence" value="ECO:0007669"/>
    <property type="project" value="TreeGrafter"/>
</dbReference>
<evidence type="ECO:0000256" key="6">
    <source>
        <dbReference type="ARBA" id="ARBA00023136"/>
    </source>
</evidence>
<accession>A0A3E2BLL2</accession>
<dbReference type="EMBL" id="QUAH01000007">
    <property type="protein sequence ID" value="RFT15633.1"/>
    <property type="molecule type" value="Genomic_DNA"/>
</dbReference>
<evidence type="ECO:0000256" key="3">
    <source>
        <dbReference type="ARBA" id="ARBA00022475"/>
    </source>
</evidence>
<keyword evidence="3" id="KW-1003">Cell membrane</keyword>
<evidence type="ECO:0000256" key="1">
    <source>
        <dbReference type="ARBA" id="ARBA00004651"/>
    </source>
</evidence>
<proteinExistence type="inferred from homology"/>
<gene>
    <name evidence="9" type="ORF">OP8BY_0008</name>
</gene>
<comment type="similarity">
    <text evidence="2">Belongs to the ABC-4 integral membrane protein family. LolC/E subfamily.</text>
</comment>
<reference evidence="9 10" key="1">
    <citation type="submission" date="2018-08" db="EMBL/GenBank/DDBJ databases">
        <title>Genome analysis of the thermophilic bacterium of the candidate phylum Aminicenantes from deep subsurface aquifer revealed its physiology and ecological role.</title>
        <authorList>
            <person name="Kadnikov V.V."/>
            <person name="Mardanov A.V."/>
            <person name="Beletsky A.V."/>
            <person name="Karnachuk O.V."/>
            <person name="Ravin N.V."/>
        </authorList>
    </citation>
    <scope>NUCLEOTIDE SEQUENCE [LARGE SCALE GENOMIC DNA]</scope>
    <source>
        <strain evidence="9">BY38</strain>
    </source>
</reference>
<feature type="transmembrane region" description="Helical" evidence="7">
    <location>
        <begin position="286"/>
        <end position="309"/>
    </location>
</feature>
<evidence type="ECO:0000256" key="7">
    <source>
        <dbReference type="SAM" id="Phobius"/>
    </source>
</evidence>
<evidence type="ECO:0000256" key="5">
    <source>
        <dbReference type="ARBA" id="ARBA00022989"/>
    </source>
</evidence>